<comment type="caution">
    <text evidence="9">The sequence shown here is derived from an EMBL/GenBank/DDBJ whole genome shotgun (WGS) entry which is preliminary data.</text>
</comment>
<dbReference type="EMBL" id="JAESVA010000001">
    <property type="protein sequence ID" value="MCB8879410.1"/>
    <property type="molecule type" value="Genomic_DNA"/>
</dbReference>
<dbReference type="FunFam" id="3.90.550.10:FF:000170">
    <property type="entry name" value="Dolichol-phosphate mannosyltransferase"/>
    <property type="match status" value="1"/>
</dbReference>
<dbReference type="RefSeq" id="WP_227305998.1">
    <property type="nucleotide sequence ID" value="NZ_JAESVA010000001.1"/>
</dbReference>
<keyword evidence="10" id="KW-1185">Reference proteome</keyword>
<dbReference type="GO" id="GO:0009103">
    <property type="term" value="P:lipopolysaccharide biosynthetic process"/>
    <property type="evidence" value="ECO:0007669"/>
    <property type="project" value="UniProtKB-KW"/>
</dbReference>
<evidence type="ECO:0000256" key="2">
    <source>
        <dbReference type="ARBA" id="ARBA00022676"/>
    </source>
</evidence>
<name>A0A963Z065_9PROT</name>
<dbReference type="Proteomes" id="UP000721844">
    <property type="component" value="Unassembled WGS sequence"/>
</dbReference>
<keyword evidence="7" id="KW-0472">Membrane</keyword>
<feature type="domain" description="Glycosyltransferase 2-like" evidence="8">
    <location>
        <begin position="21"/>
        <end position="186"/>
    </location>
</feature>
<keyword evidence="2" id="KW-0328">Glycosyltransferase</keyword>
<evidence type="ECO:0000256" key="1">
    <source>
        <dbReference type="ARBA" id="ARBA00022475"/>
    </source>
</evidence>
<dbReference type="Pfam" id="PF00535">
    <property type="entry name" value="Glycos_transf_2"/>
    <property type="match status" value="1"/>
</dbReference>
<dbReference type="GO" id="GO:0099621">
    <property type="term" value="F:undecaprenyl-phosphate 4-deoxy-4-formamido-L-arabinose transferase activity"/>
    <property type="evidence" value="ECO:0007669"/>
    <property type="project" value="TreeGrafter"/>
</dbReference>
<dbReference type="InterPro" id="IPR050256">
    <property type="entry name" value="Glycosyltransferase_2"/>
</dbReference>
<dbReference type="SUPFAM" id="SSF53448">
    <property type="entry name" value="Nucleotide-diphospho-sugar transferases"/>
    <property type="match status" value="1"/>
</dbReference>
<keyword evidence="4" id="KW-0812">Transmembrane</keyword>
<reference evidence="9 10" key="1">
    <citation type="journal article" date="2021" name="Microorganisms">
        <title>Acidisoma silvae sp. nov. and Acidisomacellulosilytica sp. nov., Two Acidophilic Bacteria Isolated from Decaying Wood, Hydrolyzing Cellulose and Producing Poly-3-hydroxybutyrate.</title>
        <authorList>
            <person name="Mieszkin S."/>
            <person name="Pouder E."/>
            <person name="Uroz S."/>
            <person name="Simon-Colin C."/>
            <person name="Alain K."/>
        </authorList>
    </citation>
    <scope>NUCLEOTIDE SEQUENCE [LARGE SCALE GENOMIC DNA]</scope>
    <source>
        <strain evidence="9 10">HW T5.17</strain>
    </source>
</reference>
<evidence type="ECO:0000256" key="7">
    <source>
        <dbReference type="ARBA" id="ARBA00023136"/>
    </source>
</evidence>
<evidence type="ECO:0000256" key="4">
    <source>
        <dbReference type="ARBA" id="ARBA00022692"/>
    </source>
</evidence>
<dbReference type="CDD" id="cd04179">
    <property type="entry name" value="DPM_DPG-synthase_like"/>
    <property type="match status" value="1"/>
</dbReference>
<organism evidence="9 10">
    <name type="scientific">Acidisoma cellulosilyticum</name>
    <dbReference type="NCBI Taxonomy" id="2802395"/>
    <lineage>
        <taxon>Bacteria</taxon>
        <taxon>Pseudomonadati</taxon>
        <taxon>Pseudomonadota</taxon>
        <taxon>Alphaproteobacteria</taxon>
        <taxon>Acetobacterales</taxon>
        <taxon>Acidocellaceae</taxon>
        <taxon>Acidisoma</taxon>
    </lineage>
</organism>
<evidence type="ECO:0000259" key="8">
    <source>
        <dbReference type="Pfam" id="PF00535"/>
    </source>
</evidence>
<keyword evidence="6" id="KW-1133">Transmembrane helix</keyword>
<accession>A0A963Z065</accession>
<dbReference type="Gene3D" id="3.90.550.10">
    <property type="entry name" value="Spore Coat Polysaccharide Biosynthesis Protein SpsA, Chain A"/>
    <property type="match status" value="1"/>
</dbReference>
<evidence type="ECO:0000313" key="9">
    <source>
        <dbReference type="EMBL" id="MCB8879410.1"/>
    </source>
</evidence>
<gene>
    <name evidence="9" type="ORF">ACELLULO517_04135</name>
</gene>
<protein>
    <submittedName>
        <fullName evidence="9">Glycosyltransferase family 2 protein</fullName>
    </submittedName>
</protein>
<dbReference type="InterPro" id="IPR029044">
    <property type="entry name" value="Nucleotide-diphossugar_trans"/>
</dbReference>
<proteinExistence type="predicted"/>
<evidence type="ECO:0000256" key="3">
    <source>
        <dbReference type="ARBA" id="ARBA00022679"/>
    </source>
</evidence>
<sequence length="292" mass="32038">MSEAQLFGSSLTPLNDGPLISVVVPVRNEAPNILPLIGEIRAALVGISYEIVYVDDGSTDETPQRLRQALAEGAPLRIIRHKESCGQSAGVITGVKHSRGTWIATLDGDGQNDPASIPEMLARAQTEERAGGGPILIAGWRQKRRDTSAKRYGSRIANKVRASVLRDATPDTGCGLKVFRRDAFIDIPHFDHMHRFLPALFIRQGGRVISVAVNHRHRMEGVSNYNNWQRLKVGIVDLIGMYWLQRRWRGPQIDGQIIEPPLAAIARRPVEAISQTGNVGGHSVDLSGELNT</sequence>
<dbReference type="PANTHER" id="PTHR48090:SF3">
    <property type="entry name" value="UNDECAPRENYL-PHOSPHATE 4-DEOXY-4-FORMAMIDO-L-ARABINOSE TRANSFERASE"/>
    <property type="match status" value="1"/>
</dbReference>
<dbReference type="GO" id="GO:0005886">
    <property type="term" value="C:plasma membrane"/>
    <property type="evidence" value="ECO:0007669"/>
    <property type="project" value="TreeGrafter"/>
</dbReference>
<keyword evidence="1" id="KW-1003">Cell membrane</keyword>
<evidence type="ECO:0000313" key="10">
    <source>
        <dbReference type="Proteomes" id="UP000721844"/>
    </source>
</evidence>
<dbReference type="AlphaFoldDB" id="A0A963Z065"/>
<dbReference type="PANTHER" id="PTHR48090">
    <property type="entry name" value="UNDECAPRENYL-PHOSPHATE 4-DEOXY-4-FORMAMIDO-L-ARABINOSE TRANSFERASE-RELATED"/>
    <property type="match status" value="1"/>
</dbReference>
<dbReference type="InterPro" id="IPR001173">
    <property type="entry name" value="Glyco_trans_2-like"/>
</dbReference>
<evidence type="ECO:0000256" key="6">
    <source>
        <dbReference type="ARBA" id="ARBA00022989"/>
    </source>
</evidence>
<evidence type="ECO:0000256" key="5">
    <source>
        <dbReference type="ARBA" id="ARBA00022985"/>
    </source>
</evidence>
<keyword evidence="5" id="KW-0448">Lipopolysaccharide biosynthesis</keyword>
<keyword evidence="3" id="KW-0808">Transferase</keyword>